<dbReference type="SUPFAM" id="SSF50249">
    <property type="entry name" value="Nucleic acid-binding proteins"/>
    <property type="match status" value="1"/>
</dbReference>
<dbReference type="GO" id="GO:0005634">
    <property type="term" value="C:nucleus"/>
    <property type="evidence" value="ECO:0007669"/>
    <property type="project" value="UniProtKB-SubCell"/>
</dbReference>
<name>A0A9P4LTB7_9PLEO</name>
<feature type="domain" description="CST complex subunit Stn1 N-terminal" evidence="10">
    <location>
        <begin position="48"/>
        <end position="90"/>
    </location>
</feature>
<dbReference type="Proteomes" id="UP000799777">
    <property type="component" value="Unassembled WGS sequence"/>
</dbReference>
<evidence type="ECO:0000256" key="8">
    <source>
        <dbReference type="ARBA" id="ARBA00030039"/>
    </source>
</evidence>
<evidence type="ECO:0000256" key="3">
    <source>
        <dbReference type="ARBA" id="ARBA00017411"/>
    </source>
</evidence>
<evidence type="ECO:0000256" key="7">
    <source>
        <dbReference type="ARBA" id="ARBA00023242"/>
    </source>
</evidence>
<comment type="caution">
    <text evidence="11">The sequence shown here is derived from an EMBL/GenBank/DDBJ whole genome shotgun (WGS) entry which is preliminary data.</text>
</comment>
<comment type="subcellular location">
    <subcellularLocation>
        <location evidence="2">Chromosome</location>
        <location evidence="2">Telomere</location>
    </subcellularLocation>
    <subcellularLocation>
        <location evidence="1">Nucleus</location>
    </subcellularLocation>
</comment>
<keyword evidence="9" id="KW-0175">Coiled coil</keyword>
<evidence type="ECO:0000256" key="6">
    <source>
        <dbReference type="ARBA" id="ARBA00023125"/>
    </source>
</evidence>
<dbReference type="CDD" id="cd03524">
    <property type="entry name" value="RPA2_OBF_family"/>
    <property type="match status" value="1"/>
</dbReference>
<evidence type="ECO:0000256" key="9">
    <source>
        <dbReference type="SAM" id="Coils"/>
    </source>
</evidence>
<accession>A0A9P4LTB7</accession>
<evidence type="ECO:0000256" key="5">
    <source>
        <dbReference type="ARBA" id="ARBA00022895"/>
    </source>
</evidence>
<keyword evidence="12" id="KW-1185">Reference proteome</keyword>
<organism evidence="11 12">
    <name type="scientific">Setomelanomma holmii</name>
    <dbReference type="NCBI Taxonomy" id="210430"/>
    <lineage>
        <taxon>Eukaryota</taxon>
        <taxon>Fungi</taxon>
        <taxon>Dikarya</taxon>
        <taxon>Ascomycota</taxon>
        <taxon>Pezizomycotina</taxon>
        <taxon>Dothideomycetes</taxon>
        <taxon>Pleosporomycetidae</taxon>
        <taxon>Pleosporales</taxon>
        <taxon>Pleosporineae</taxon>
        <taxon>Phaeosphaeriaceae</taxon>
        <taxon>Setomelanomma</taxon>
    </lineage>
</organism>
<dbReference type="InterPro" id="IPR012340">
    <property type="entry name" value="NA-bd_OB-fold"/>
</dbReference>
<protein>
    <recommendedName>
        <fullName evidence="3">CST complex subunit STN1</fullName>
    </recommendedName>
    <alternativeName>
        <fullName evidence="8">Suppressor of cdc thirteen homolog</fullName>
    </alternativeName>
</protein>
<dbReference type="PANTHER" id="PTHR13989:SF33">
    <property type="entry name" value="CST COMPLEX SUBUNIT STN1"/>
    <property type="match status" value="1"/>
</dbReference>
<evidence type="ECO:0000313" key="11">
    <source>
        <dbReference type="EMBL" id="KAF2036510.1"/>
    </source>
</evidence>
<dbReference type="InterPro" id="IPR040260">
    <property type="entry name" value="RFA2-like"/>
</dbReference>
<keyword evidence="7" id="KW-0539">Nucleus</keyword>
<reference evidence="11" key="1">
    <citation type="journal article" date="2020" name="Stud. Mycol.">
        <title>101 Dothideomycetes genomes: a test case for predicting lifestyles and emergence of pathogens.</title>
        <authorList>
            <person name="Haridas S."/>
            <person name="Albert R."/>
            <person name="Binder M."/>
            <person name="Bloem J."/>
            <person name="Labutti K."/>
            <person name="Salamov A."/>
            <person name="Andreopoulos B."/>
            <person name="Baker S."/>
            <person name="Barry K."/>
            <person name="Bills G."/>
            <person name="Bluhm B."/>
            <person name="Cannon C."/>
            <person name="Castanera R."/>
            <person name="Culley D."/>
            <person name="Daum C."/>
            <person name="Ezra D."/>
            <person name="Gonzalez J."/>
            <person name="Henrissat B."/>
            <person name="Kuo A."/>
            <person name="Liang C."/>
            <person name="Lipzen A."/>
            <person name="Lutzoni F."/>
            <person name="Magnuson J."/>
            <person name="Mondo S."/>
            <person name="Nolan M."/>
            <person name="Ohm R."/>
            <person name="Pangilinan J."/>
            <person name="Park H.-J."/>
            <person name="Ramirez L."/>
            <person name="Alfaro M."/>
            <person name="Sun H."/>
            <person name="Tritt A."/>
            <person name="Yoshinaga Y."/>
            <person name="Zwiers L.-H."/>
            <person name="Turgeon B."/>
            <person name="Goodwin S."/>
            <person name="Spatafora J."/>
            <person name="Crous P."/>
            <person name="Grigoriev I."/>
        </authorList>
    </citation>
    <scope>NUCLEOTIDE SEQUENCE</scope>
    <source>
        <strain evidence="11">CBS 110217</strain>
    </source>
</reference>
<sequence length="257" mass="29877">MSTHPPARLYRLYPAYCFHASPTYDTWVKVTAADVQSLRREPKFPEQRLYFHINYPIRYVRLVGVVVAIDDINLKYTVLTIDDGSGANIELKIVRIPPVEQNPVDTSSNTTIDNVNIISPFGIFEVVVDNHKLDIGTVVKVKGTISEFRGVKQLDLKRIWVVTSTNEEVQAWTETAAFKREVLSKPWHLSRTEGNRLKAKDKAQRKNAQDYQRRMAEYEAKKLEHERTRDKKLAEREKKLELKRRQEEREMNKGALI</sequence>
<dbReference type="Gene3D" id="2.40.50.140">
    <property type="entry name" value="Nucleic acid-binding proteins"/>
    <property type="match status" value="1"/>
</dbReference>
<evidence type="ECO:0000256" key="4">
    <source>
        <dbReference type="ARBA" id="ARBA00022454"/>
    </source>
</evidence>
<dbReference type="PANTHER" id="PTHR13989">
    <property type="entry name" value="REPLICATION PROTEIN A-RELATED"/>
    <property type="match status" value="1"/>
</dbReference>
<dbReference type="GO" id="GO:0000781">
    <property type="term" value="C:chromosome, telomeric region"/>
    <property type="evidence" value="ECO:0007669"/>
    <property type="project" value="UniProtKB-SubCell"/>
</dbReference>
<feature type="domain" description="CST complex subunit Stn1 N-terminal" evidence="10">
    <location>
        <begin position="132"/>
        <end position="219"/>
    </location>
</feature>
<evidence type="ECO:0000259" key="10">
    <source>
        <dbReference type="Pfam" id="PF10451"/>
    </source>
</evidence>
<feature type="coiled-coil region" evidence="9">
    <location>
        <begin position="201"/>
        <end position="250"/>
    </location>
</feature>
<gene>
    <name evidence="11" type="ORF">EK21DRAFT_83473</name>
</gene>
<dbReference type="InterPro" id="IPR018856">
    <property type="entry name" value="Stn1_N"/>
</dbReference>
<proteinExistence type="predicted"/>
<dbReference type="AlphaFoldDB" id="A0A9P4LTB7"/>
<keyword evidence="4" id="KW-0158">Chromosome</keyword>
<evidence type="ECO:0000256" key="1">
    <source>
        <dbReference type="ARBA" id="ARBA00004123"/>
    </source>
</evidence>
<dbReference type="OrthoDB" id="77828at2759"/>
<evidence type="ECO:0000313" key="12">
    <source>
        <dbReference type="Proteomes" id="UP000799777"/>
    </source>
</evidence>
<dbReference type="GO" id="GO:0003677">
    <property type="term" value="F:DNA binding"/>
    <property type="evidence" value="ECO:0007669"/>
    <property type="project" value="UniProtKB-KW"/>
</dbReference>
<evidence type="ECO:0000256" key="2">
    <source>
        <dbReference type="ARBA" id="ARBA00004574"/>
    </source>
</evidence>
<keyword evidence="6" id="KW-0238">DNA-binding</keyword>
<dbReference type="Pfam" id="PF10451">
    <property type="entry name" value="Stn1"/>
    <property type="match status" value="2"/>
</dbReference>
<dbReference type="EMBL" id="ML978154">
    <property type="protein sequence ID" value="KAF2036510.1"/>
    <property type="molecule type" value="Genomic_DNA"/>
</dbReference>
<keyword evidence="5" id="KW-0779">Telomere</keyword>